<keyword evidence="2" id="KW-1185">Reference proteome</keyword>
<dbReference type="Proteomes" id="UP000215914">
    <property type="component" value="Unassembled WGS sequence"/>
</dbReference>
<proteinExistence type="predicted"/>
<evidence type="ECO:0000313" key="2">
    <source>
        <dbReference type="Proteomes" id="UP000215914"/>
    </source>
</evidence>
<dbReference type="EMBL" id="MNCJ02000331">
    <property type="protein sequence ID" value="KAF5760665.1"/>
    <property type="molecule type" value="Genomic_DNA"/>
</dbReference>
<dbReference type="AlphaFoldDB" id="A0A9K3DS66"/>
<dbReference type="Gramene" id="mRNA:HanXRQr2_Chr16g0756091">
    <property type="protein sequence ID" value="mRNA:HanXRQr2_Chr16g0756091"/>
    <property type="gene ID" value="HanXRQr2_Chr16g0756091"/>
</dbReference>
<comment type="caution">
    <text evidence="1">The sequence shown here is derived from an EMBL/GenBank/DDBJ whole genome shotgun (WGS) entry which is preliminary data.</text>
</comment>
<protein>
    <submittedName>
        <fullName evidence="1">Uncharacterized protein</fullName>
    </submittedName>
</protein>
<gene>
    <name evidence="1" type="ORF">HanXRQr2_Chr16g0756091</name>
</gene>
<evidence type="ECO:0000313" key="1">
    <source>
        <dbReference type="EMBL" id="KAF5760665.1"/>
    </source>
</evidence>
<sequence length="50" mass="5310">MTILEKAKRVVPQDMHKIHVLKLGLCIVFLLGKSTGNCSNNGDSSGGVEA</sequence>
<reference evidence="1" key="2">
    <citation type="submission" date="2020-06" db="EMBL/GenBank/DDBJ databases">
        <title>Helianthus annuus Genome sequencing and assembly Release 2.</title>
        <authorList>
            <person name="Gouzy J."/>
            <person name="Langlade N."/>
            <person name="Munos S."/>
        </authorList>
    </citation>
    <scope>NUCLEOTIDE SEQUENCE</scope>
    <source>
        <tissue evidence="1">Leaves</tissue>
    </source>
</reference>
<accession>A0A9K3DS66</accession>
<organism evidence="1 2">
    <name type="scientific">Helianthus annuus</name>
    <name type="common">Common sunflower</name>
    <dbReference type="NCBI Taxonomy" id="4232"/>
    <lineage>
        <taxon>Eukaryota</taxon>
        <taxon>Viridiplantae</taxon>
        <taxon>Streptophyta</taxon>
        <taxon>Embryophyta</taxon>
        <taxon>Tracheophyta</taxon>
        <taxon>Spermatophyta</taxon>
        <taxon>Magnoliopsida</taxon>
        <taxon>eudicotyledons</taxon>
        <taxon>Gunneridae</taxon>
        <taxon>Pentapetalae</taxon>
        <taxon>asterids</taxon>
        <taxon>campanulids</taxon>
        <taxon>Asterales</taxon>
        <taxon>Asteraceae</taxon>
        <taxon>Asteroideae</taxon>
        <taxon>Heliantheae alliance</taxon>
        <taxon>Heliantheae</taxon>
        <taxon>Helianthus</taxon>
    </lineage>
</organism>
<reference evidence="1" key="1">
    <citation type="journal article" date="2017" name="Nature">
        <title>The sunflower genome provides insights into oil metabolism, flowering and Asterid evolution.</title>
        <authorList>
            <person name="Badouin H."/>
            <person name="Gouzy J."/>
            <person name="Grassa C.J."/>
            <person name="Murat F."/>
            <person name="Staton S.E."/>
            <person name="Cottret L."/>
            <person name="Lelandais-Briere C."/>
            <person name="Owens G.L."/>
            <person name="Carrere S."/>
            <person name="Mayjonade B."/>
            <person name="Legrand L."/>
            <person name="Gill N."/>
            <person name="Kane N.C."/>
            <person name="Bowers J.E."/>
            <person name="Hubner S."/>
            <person name="Bellec A."/>
            <person name="Berard A."/>
            <person name="Berges H."/>
            <person name="Blanchet N."/>
            <person name="Boniface M.C."/>
            <person name="Brunel D."/>
            <person name="Catrice O."/>
            <person name="Chaidir N."/>
            <person name="Claudel C."/>
            <person name="Donnadieu C."/>
            <person name="Faraut T."/>
            <person name="Fievet G."/>
            <person name="Helmstetter N."/>
            <person name="King M."/>
            <person name="Knapp S.J."/>
            <person name="Lai Z."/>
            <person name="Le Paslier M.C."/>
            <person name="Lippi Y."/>
            <person name="Lorenzon L."/>
            <person name="Mandel J.R."/>
            <person name="Marage G."/>
            <person name="Marchand G."/>
            <person name="Marquand E."/>
            <person name="Bret-Mestries E."/>
            <person name="Morien E."/>
            <person name="Nambeesan S."/>
            <person name="Nguyen T."/>
            <person name="Pegot-Espagnet P."/>
            <person name="Pouilly N."/>
            <person name="Raftis F."/>
            <person name="Sallet E."/>
            <person name="Schiex T."/>
            <person name="Thomas J."/>
            <person name="Vandecasteele C."/>
            <person name="Vares D."/>
            <person name="Vear F."/>
            <person name="Vautrin S."/>
            <person name="Crespi M."/>
            <person name="Mangin B."/>
            <person name="Burke J.M."/>
            <person name="Salse J."/>
            <person name="Munos S."/>
            <person name="Vincourt P."/>
            <person name="Rieseberg L.H."/>
            <person name="Langlade N.B."/>
        </authorList>
    </citation>
    <scope>NUCLEOTIDE SEQUENCE</scope>
    <source>
        <tissue evidence="1">Leaves</tissue>
    </source>
</reference>
<name>A0A9K3DS66_HELAN</name>